<dbReference type="AlphaFoldDB" id="A0A024GFH6"/>
<protein>
    <submittedName>
        <fullName evidence="2">Uncharacterized protein</fullName>
    </submittedName>
</protein>
<comment type="caution">
    <text evidence="2">The sequence shown here is derived from an EMBL/GenBank/DDBJ whole genome shotgun (WGS) entry which is preliminary data.</text>
</comment>
<keyword evidence="1" id="KW-0472">Membrane</keyword>
<sequence>MFSHGKILPILTALGTAVTTAAVIYHYKPNRKLIKLTNEEGDPEDDQLAPVKTETPAASSVIATIASESLVSEEKISHPAEESSGSGYECSPKSRMYRAMHATMMHLQDASMLLMVFGLGLLLIVLLVSLAIVGMNDKIKSPGELALFTPLISVSMGMFVAGILNVVFHSKKRPIPMAAGLKRSESAYQATIDETSIQTRKEKDVLGVEKRMKGPSKCPFGYG</sequence>
<reference evidence="2 3" key="1">
    <citation type="submission" date="2012-05" db="EMBL/GenBank/DDBJ databases">
        <title>Recombination and specialization in a pathogen metapopulation.</title>
        <authorList>
            <person name="Gardiner A."/>
            <person name="Kemen E."/>
            <person name="Schultz-Larsen T."/>
            <person name="MacLean D."/>
            <person name="Van Oosterhout C."/>
            <person name="Jones J.D.G."/>
        </authorList>
    </citation>
    <scope>NUCLEOTIDE SEQUENCE [LARGE SCALE GENOMIC DNA]</scope>
    <source>
        <strain evidence="2 3">Ac Nc2</strain>
    </source>
</reference>
<dbReference type="EMBL" id="CAIX01000100">
    <property type="protein sequence ID" value="CCI45501.1"/>
    <property type="molecule type" value="Genomic_DNA"/>
</dbReference>
<evidence type="ECO:0000313" key="3">
    <source>
        <dbReference type="Proteomes" id="UP000053237"/>
    </source>
</evidence>
<dbReference type="InParanoid" id="A0A024GFH6"/>
<feature type="transmembrane region" description="Helical" evidence="1">
    <location>
        <begin position="145"/>
        <end position="168"/>
    </location>
</feature>
<keyword evidence="1" id="KW-0812">Transmembrane</keyword>
<name>A0A024GFH6_9STRA</name>
<keyword evidence="3" id="KW-1185">Reference proteome</keyword>
<organism evidence="2 3">
    <name type="scientific">Albugo candida</name>
    <dbReference type="NCBI Taxonomy" id="65357"/>
    <lineage>
        <taxon>Eukaryota</taxon>
        <taxon>Sar</taxon>
        <taxon>Stramenopiles</taxon>
        <taxon>Oomycota</taxon>
        <taxon>Peronosporomycetes</taxon>
        <taxon>Albuginales</taxon>
        <taxon>Albuginaceae</taxon>
        <taxon>Albugo</taxon>
    </lineage>
</organism>
<proteinExistence type="predicted"/>
<feature type="transmembrane region" description="Helical" evidence="1">
    <location>
        <begin position="110"/>
        <end position="133"/>
    </location>
</feature>
<keyword evidence="1" id="KW-1133">Transmembrane helix</keyword>
<evidence type="ECO:0000256" key="1">
    <source>
        <dbReference type="SAM" id="Phobius"/>
    </source>
</evidence>
<accession>A0A024GFH6</accession>
<feature type="transmembrane region" description="Helical" evidence="1">
    <location>
        <begin position="6"/>
        <end position="27"/>
    </location>
</feature>
<dbReference type="Proteomes" id="UP000053237">
    <property type="component" value="Unassembled WGS sequence"/>
</dbReference>
<evidence type="ECO:0000313" key="2">
    <source>
        <dbReference type="EMBL" id="CCI45501.1"/>
    </source>
</evidence>
<gene>
    <name evidence="2" type="ORF">BN9_063980</name>
</gene>